<dbReference type="Proteomes" id="UP000609064">
    <property type="component" value="Unassembled WGS sequence"/>
</dbReference>
<reference evidence="1" key="1">
    <citation type="journal article" date="2014" name="Int. J. Syst. Evol. Microbiol.">
        <title>Complete genome sequence of Corynebacterium casei LMG S-19264T (=DSM 44701T), isolated from a smear-ripened cheese.</title>
        <authorList>
            <consortium name="US DOE Joint Genome Institute (JGI-PGF)"/>
            <person name="Walter F."/>
            <person name="Albersmeier A."/>
            <person name="Kalinowski J."/>
            <person name="Ruckert C."/>
        </authorList>
    </citation>
    <scope>NUCLEOTIDE SEQUENCE</scope>
    <source>
        <strain evidence="1">CGMCC 1.15958</strain>
    </source>
</reference>
<reference evidence="1" key="2">
    <citation type="submission" date="2020-09" db="EMBL/GenBank/DDBJ databases">
        <authorList>
            <person name="Sun Q."/>
            <person name="Zhou Y."/>
        </authorList>
    </citation>
    <scope>NUCLEOTIDE SEQUENCE</scope>
    <source>
        <strain evidence="1">CGMCC 1.15958</strain>
    </source>
</reference>
<dbReference type="EMBL" id="BMKK01000001">
    <property type="protein sequence ID" value="GGD45307.1"/>
    <property type="molecule type" value="Genomic_DNA"/>
</dbReference>
<proteinExistence type="predicted"/>
<sequence>MILGKIYFLDNAPTLSIQFQLIKIMEEIKFTNGLIIQIPDSANMREQFGVFDDALTRIVRDARSAASKVVIQVLKQLLKREPNHNDVLLCDFVTISTNESIFFYDGVRLGIIAKEPNPLSYTHDTVFTPDPAFA</sequence>
<dbReference type="AlphaFoldDB" id="A0A917DKX3"/>
<evidence type="ECO:0000313" key="1">
    <source>
        <dbReference type="EMBL" id="GGD45307.1"/>
    </source>
</evidence>
<organism evidence="1 2">
    <name type="scientific">Emticicia aquatilis</name>
    <dbReference type="NCBI Taxonomy" id="1537369"/>
    <lineage>
        <taxon>Bacteria</taxon>
        <taxon>Pseudomonadati</taxon>
        <taxon>Bacteroidota</taxon>
        <taxon>Cytophagia</taxon>
        <taxon>Cytophagales</taxon>
        <taxon>Leadbetterellaceae</taxon>
        <taxon>Emticicia</taxon>
    </lineage>
</organism>
<name>A0A917DKX3_9BACT</name>
<keyword evidence="2" id="KW-1185">Reference proteome</keyword>
<comment type="caution">
    <text evidence="1">The sequence shown here is derived from an EMBL/GenBank/DDBJ whole genome shotgun (WGS) entry which is preliminary data.</text>
</comment>
<protein>
    <submittedName>
        <fullName evidence="1">Uncharacterized protein</fullName>
    </submittedName>
</protein>
<evidence type="ECO:0000313" key="2">
    <source>
        <dbReference type="Proteomes" id="UP000609064"/>
    </source>
</evidence>
<gene>
    <name evidence="1" type="ORF">GCM10011514_06650</name>
</gene>
<accession>A0A917DKX3</accession>